<reference evidence="1 2" key="1">
    <citation type="submission" date="2018-06" db="EMBL/GenBank/DDBJ databases">
        <title>OYT1 Genome Sequencing.</title>
        <authorList>
            <person name="Kato S."/>
            <person name="Itoh T."/>
            <person name="Ohkuma M."/>
        </authorList>
    </citation>
    <scope>NUCLEOTIDE SEQUENCE [LARGE SCALE GENOMIC DNA]</scope>
    <source>
        <strain evidence="1 2">OYT1</strain>
    </source>
</reference>
<organism evidence="1 2">
    <name type="scientific">Ferriphaselus amnicola</name>
    <dbReference type="NCBI Taxonomy" id="1188319"/>
    <lineage>
        <taxon>Bacteria</taxon>
        <taxon>Pseudomonadati</taxon>
        <taxon>Pseudomonadota</taxon>
        <taxon>Betaproteobacteria</taxon>
        <taxon>Nitrosomonadales</taxon>
        <taxon>Gallionellaceae</taxon>
        <taxon>Ferriphaselus</taxon>
    </lineage>
</organism>
<protein>
    <submittedName>
        <fullName evidence="1">Uncharacterized protein</fullName>
    </submittedName>
</protein>
<dbReference type="AlphaFoldDB" id="A0A2Z6GCW5"/>
<keyword evidence="2" id="KW-1185">Reference proteome</keyword>
<name>A0A2Z6GCW5_9PROT</name>
<dbReference type="KEGG" id="fam:OYT1_ch1615"/>
<sequence length="42" mass="4594">MKSSLFFATGAHRFPRCVTPLSLLCQHSAVGRFFILGEACHG</sequence>
<dbReference type="Proteomes" id="UP000033070">
    <property type="component" value="Chromosome"/>
</dbReference>
<evidence type="ECO:0000313" key="1">
    <source>
        <dbReference type="EMBL" id="BBE51162.1"/>
    </source>
</evidence>
<proteinExistence type="predicted"/>
<accession>A0A2Z6GCW5</accession>
<dbReference type="EMBL" id="AP018738">
    <property type="protein sequence ID" value="BBE51162.1"/>
    <property type="molecule type" value="Genomic_DNA"/>
</dbReference>
<gene>
    <name evidence="1" type="ORF">OYT1_ch1615</name>
</gene>
<evidence type="ECO:0000313" key="2">
    <source>
        <dbReference type="Proteomes" id="UP000033070"/>
    </source>
</evidence>